<feature type="region of interest" description="Disordered" evidence="1">
    <location>
        <begin position="1"/>
        <end position="87"/>
    </location>
</feature>
<gene>
    <name evidence="2" type="ORF">Scaly_1909300</name>
</gene>
<evidence type="ECO:0000313" key="2">
    <source>
        <dbReference type="EMBL" id="KAL0342467.1"/>
    </source>
</evidence>
<sequence length="239" mass="26029">MFNKLLQDKALDEGKNPRTSSSSKLPLAKSPSSTLASSASTSDSKGKRQVEPMSPPAKKTKVSSGSFAPPTPKPSSRARTPRPSVAQIKREKLSCNEASSLLKEKGETSGAAEFVKGLLTLLDRSFLETFPSDQVINSLASYSSKTILLLEDLLEHGGPASKEAHRKVEELALKYYYHGYQTCAFQFEDTGYPPLIAPPDFLHIHARLVDVSEPAEEVPQELPENLLHVTLEDEAPADP</sequence>
<name>A0AAW2NEK4_9LAMI</name>
<proteinExistence type="predicted"/>
<protein>
    <submittedName>
        <fullName evidence="2">Uncharacterized protein</fullName>
    </submittedName>
</protein>
<comment type="caution">
    <text evidence="2">The sequence shown here is derived from an EMBL/GenBank/DDBJ whole genome shotgun (WGS) entry which is preliminary data.</text>
</comment>
<reference evidence="2" key="1">
    <citation type="submission" date="2020-06" db="EMBL/GenBank/DDBJ databases">
        <authorList>
            <person name="Li T."/>
            <person name="Hu X."/>
            <person name="Zhang T."/>
            <person name="Song X."/>
            <person name="Zhang H."/>
            <person name="Dai N."/>
            <person name="Sheng W."/>
            <person name="Hou X."/>
            <person name="Wei L."/>
        </authorList>
    </citation>
    <scope>NUCLEOTIDE SEQUENCE</scope>
    <source>
        <strain evidence="2">KEN8</strain>
        <tissue evidence="2">Leaf</tissue>
    </source>
</reference>
<accession>A0AAW2NEK4</accession>
<dbReference type="EMBL" id="JACGWM010000011">
    <property type="protein sequence ID" value="KAL0342467.1"/>
    <property type="molecule type" value="Genomic_DNA"/>
</dbReference>
<evidence type="ECO:0000256" key="1">
    <source>
        <dbReference type="SAM" id="MobiDB-lite"/>
    </source>
</evidence>
<dbReference type="AlphaFoldDB" id="A0AAW2NEK4"/>
<feature type="compositionally biased region" description="Low complexity" evidence="1">
    <location>
        <begin position="19"/>
        <end position="43"/>
    </location>
</feature>
<organism evidence="2">
    <name type="scientific">Sesamum calycinum</name>
    <dbReference type="NCBI Taxonomy" id="2727403"/>
    <lineage>
        <taxon>Eukaryota</taxon>
        <taxon>Viridiplantae</taxon>
        <taxon>Streptophyta</taxon>
        <taxon>Embryophyta</taxon>
        <taxon>Tracheophyta</taxon>
        <taxon>Spermatophyta</taxon>
        <taxon>Magnoliopsida</taxon>
        <taxon>eudicotyledons</taxon>
        <taxon>Gunneridae</taxon>
        <taxon>Pentapetalae</taxon>
        <taxon>asterids</taxon>
        <taxon>lamiids</taxon>
        <taxon>Lamiales</taxon>
        <taxon>Pedaliaceae</taxon>
        <taxon>Sesamum</taxon>
    </lineage>
</organism>
<reference evidence="2" key="2">
    <citation type="journal article" date="2024" name="Plant">
        <title>Genomic evolution and insights into agronomic trait innovations of Sesamum species.</title>
        <authorList>
            <person name="Miao H."/>
            <person name="Wang L."/>
            <person name="Qu L."/>
            <person name="Liu H."/>
            <person name="Sun Y."/>
            <person name="Le M."/>
            <person name="Wang Q."/>
            <person name="Wei S."/>
            <person name="Zheng Y."/>
            <person name="Lin W."/>
            <person name="Duan Y."/>
            <person name="Cao H."/>
            <person name="Xiong S."/>
            <person name="Wang X."/>
            <person name="Wei L."/>
            <person name="Li C."/>
            <person name="Ma Q."/>
            <person name="Ju M."/>
            <person name="Zhao R."/>
            <person name="Li G."/>
            <person name="Mu C."/>
            <person name="Tian Q."/>
            <person name="Mei H."/>
            <person name="Zhang T."/>
            <person name="Gao T."/>
            <person name="Zhang H."/>
        </authorList>
    </citation>
    <scope>NUCLEOTIDE SEQUENCE</scope>
    <source>
        <strain evidence="2">KEN8</strain>
    </source>
</reference>
<feature type="compositionally biased region" description="Basic and acidic residues" evidence="1">
    <location>
        <begin position="1"/>
        <end position="16"/>
    </location>
</feature>